<evidence type="ECO:0000313" key="6">
    <source>
        <dbReference type="EMBL" id="KAK2627804.1"/>
    </source>
</evidence>
<feature type="domain" description="Histidine kinase" evidence="4">
    <location>
        <begin position="564"/>
        <end position="836"/>
    </location>
</feature>
<evidence type="ECO:0000256" key="3">
    <source>
        <dbReference type="SAM" id="MobiDB-lite"/>
    </source>
</evidence>
<evidence type="ECO:0000259" key="5">
    <source>
        <dbReference type="PROSITE" id="PS50110"/>
    </source>
</evidence>
<dbReference type="InterPro" id="IPR001789">
    <property type="entry name" value="Sig_transdc_resp-reg_receiver"/>
</dbReference>
<dbReference type="SUPFAM" id="SSF52172">
    <property type="entry name" value="CheY-like"/>
    <property type="match status" value="1"/>
</dbReference>
<reference evidence="6" key="1">
    <citation type="submission" date="2023-06" db="EMBL/GenBank/DDBJ databases">
        <title>Draft genome of Marssonina rosae.</title>
        <authorList>
            <person name="Cheng Q."/>
        </authorList>
    </citation>
    <scope>NUCLEOTIDE SEQUENCE</scope>
    <source>
        <strain evidence="6">R4</strain>
    </source>
</reference>
<dbReference type="PANTHER" id="PTHR43719">
    <property type="entry name" value="TWO-COMPONENT HISTIDINE KINASE"/>
    <property type="match status" value="1"/>
</dbReference>
<dbReference type="SUPFAM" id="SSF55874">
    <property type="entry name" value="ATPase domain of HSP90 chaperone/DNA topoisomerase II/histidine kinase"/>
    <property type="match status" value="1"/>
</dbReference>
<dbReference type="InterPro" id="IPR036890">
    <property type="entry name" value="HATPase_C_sf"/>
</dbReference>
<dbReference type="Pfam" id="PF00512">
    <property type="entry name" value="HisKA"/>
    <property type="match status" value="1"/>
</dbReference>
<evidence type="ECO:0000256" key="1">
    <source>
        <dbReference type="ARBA" id="ARBA00022553"/>
    </source>
</evidence>
<dbReference type="SUPFAM" id="SSF55785">
    <property type="entry name" value="PYP-like sensor domain (PAS domain)"/>
    <property type="match status" value="1"/>
</dbReference>
<keyword evidence="7" id="KW-1185">Reference proteome</keyword>
<dbReference type="SMART" id="SM00388">
    <property type="entry name" value="HisKA"/>
    <property type="match status" value="1"/>
</dbReference>
<dbReference type="PROSITE" id="PS50109">
    <property type="entry name" value="HIS_KIN"/>
    <property type="match status" value="1"/>
</dbReference>
<dbReference type="InterPro" id="IPR003594">
    <property type="entry name" value="HATPase_dom"/>
</dbReference>
<accession>A0AAD9T3C6</accession>
<evidence type="ECO:0000313" key="7">
    <source>
        <dbReference type="Proteomes" id="UP001285354"/>
    </source>
</evidence>
<comment type="caution">
    <text evidence="6">The sequence shown here is derived from an EMBL/GenBank/DDBJ whole genome shotgun (WGS) entry which is preliminary data.</text>
</comment>
<dbReference type="InterPro" id="IPR005467">
    <property type="entry name" value="His_kinase_dom"/>
</dbReference>
<dbReference type="Pfam" id="PF00072">
    <property type="entry name" value="Response_reg"/>
    <property type="match status" value="1"/>
</dbReference>
<keyword evidence="1 2" id="KW-0597">Phosphoprotein</keyword>
<feature type="modified residue" description="4-aspartylphosphate" evidence="2">
    <location>
        <position position="934"/>
    </location>
</feature>
<dbReference type="InterPro" id="IPR011006">
    <property type="entry name" value="CheY-like_superfamily"/>
</dbReference>
<dbReference type="CDD" id="cd17546">
    <property type="entry name" value="REC_hyHK_CKI1_RcsC-like"/>
    <property type="match status" value="1"/>
</dbReference>
<gene>
    <name evidence="6" type="ORF">QTJ16_002450</name>
</gene>
<dbReference type="PROSITE" id="PS50110">
    <property type="entry name" value="RESPONSE_REGULATORY"/>
    <property type="match status" value="1"/>
</dbReference>
<dbReference type="SMART" id="SM00448">
    <property type="entry name" value="REC"/>
    <property type="match status" value="1"/>
</dbReference>
<dbReference type="InterPro" id="IPR036097">
    <property type="entry name" value="HisK_dim/P_sf"/>
</dbReference>
<protein>
    <submittedName>
        <fullName evidence="6">Uncharacterized protein</fullName>
    </submittedName>
</protein>
<dbReference type="Proteomes" id="UP001285354">
    <property type="component" value="Unassembled WGS sequence"/>
</dbReference>
<dbReference type="PANTHER" id="PTHR43719:SF31">
    <property type="entry name" value="HISTIDINE KINASE"/>
    <property type="match status" value="1"/>
</dbReference>
<dbReference type="InterPro" id="IPR035965">
    <property type="entry name" value="PAS-like_dom_sf"/>
</dbReference>
<dbReference type="InterPro" id="IPR003661">
    <property type="entry name" value="HisK_dim/P_dom"/>
</dbReference>
<name>A0AAD9T3C6_9HELO</name>
<dbReference type="PRINTS" id="PR00344">
    <property type="entry name" value="BCTRLSENSOR"/>
</dbReference>
<dbReference type="GO" id="GO:0000155">
    <property type="term" value="F:phosphorelay sensor kinase activity"/>
    <property type="evidence" value="ECO:0007669"/>
    <property type="project" value="InterPro"/>
</dbReference>
<dbReference type="Gene3D" id="3.30.450.20">
    <property type="entry name" value="PAS domain"/>
    <property type="match status" value="2"/>
</dbReference>
<dbReference type="InterPro" id="IPR004358">
    <property type="entry name" value="Sig_transdc_His_kin-like_C"/>
</dbReference>
<dbReference type="Gene3D" id="3.40.50.2300">
    <property type="match status" value="1"/>
</dbReference>
<feature type="compositionally biased region" description="Polar residues" evidence="3">
    <location>
        <begin position="18"/>
        <end position="28"/>
    </location>
</feature>
<dbReference type="EMBL" id="JAUBYV010000003">
    <property type="protein sequence ID" value="KAK2627804.1"/>
    <property type="molecule type" value="Genomic_DNA"/>
</dbReference>
<feature type="region of interest" description="Disordered" evidence="3">
    <location>
        <begin position="18"/>
        <end position="45"/>
    </location>
</feature>
<dbReference type="AlphaFoldDB" id="A0AAD9T3C6"/>
<feature type="domain" description="Response regulatory" evidence="5">
    <location>
        <begin position="874"/>
        <end position="1005"/>
    </location>
</feature>
<dbReference type="Gene3D" id="3.30.565.10">
    <property type="entry name" value="Histidine kinase-like ATPase, C-terminal domain"/>
    <property type="match status" value="1"/>
</dbReference>
<organism evidence="6 7">
    <name type="scientific">Diplocarpon rosae</name>
    <dbReference type="NCBI Taxonomy" id="946125"/>
    <lineage>
        <taxon>Eukaryota</taxon>
        <taxon>Fungi</taxon>
        <taxon>Dikarya</taxon>
        <taxon>Ascomycota</taxon>
        <taxon>Pezizomycotina</taxon>
        <taxon>Leotiomycetes</taxon>
        <taxon>Helotiales</taxon>
        <taxon>Drepanopezizaceae</taxon>
        <taxon>Diplocarpon</taxon>
    </lineage>
</organism>
<dbReference type="Gene3D" id="1.10.287.130">
    <property type="match status" value="1"/>
</dbReference>
<proteinExistence type="predicted"/>
<dbReference type="Pfam" id="PF02518">
    <property type="entry name" value="HATPase_c"/>
    <property type="match status" value="1"/>
</dbReference>
<dbReference type="InterPro" id="IPR050956">
    <property type="entry name" value="2C_system_His_kinase"/>
</dbReference>
<evidence type="ECO:0000259" key="4">
    <source>
        <dbReference type="PROSITE" id="PS50109"/>
    </source>
</evidence>
<evidence type="ECO:0000256" key="2">
    <source>
        <dbReference type="PROSITE-ProRule" id="PRU00169"/>
    </source>
</evidence>
<dbReference type="SUPFAM" id="SSF47384">
    <property type="entry name" value="Homodimeric domain of signal transducing histidine kinase"/>
    <property type="match status" value="1"/>
</dbReference>
<dbReference type="SMART" id="SM00387">
    <property type="entry name" value="HATPase_c"/>
    <property type="match status" value="1"/>
</dbReference>
<sequence>MHLLDRVRSARSRLTGNAMSFFQPTQHESPPPKPKSSKDKENNKRASALAVSPLGSVSASLGSNVHTPVSLLHKDDWSVTIPPSDHVEFFREVNWAASALGPLSKWSYALRLYTCMVMADSRPACVYWGPQRVAIYNEHFIPLAGQTHPTLMGLPFEKAYPEIWPIIQHVFNQSEASGVASTVHEQEMFVERNNFLEEAYFSGNFNPIRGDSGKVEGFYNAVHEVTKTKIGDRRRMMLNRMHMPSGDDQRSLAAHVIPILKENPWDFPLALLYTVDDSIPGVSPLLLRGTIGVPDGHHLAVEEANMDSNVGVMPLLREARSRPMTVPVDERFDGVAWAGFGEPSRFVNILPIADPGRLCGYLVVGTNPRRPIDEEHDQFVQDLCSKMSSIAATILSAEETRKRETNLQKELAHRMRQIRYMAENASVGMQYIAVDGNHLWANDEYYRLTEHPRGEELQYALSFLDVFIDEDRSTALGIWERLLQGETDISYQLRLKRQFIPPSGNPEPAVVLLHAFRVVEEGVLESVMAFTSDVSAFKWAETSEARKAAEAQEAKRQQEEFIDFVSHELRNPLSAIFQLAEIIMTSCPTAAVGSATESELSSALKDNIENAETILMCAKHQKRIVDDVLTLSKLEYTMLSVSPAPVLAPTLVSKWMKMFEAQVLFHDITMRTTPHSSLASHVDDWILCDESRVQQIFINLMTNAIKFTKAERRREITVEYGVTATDPRASFSNDLRWAPYLKAAEDLTDNAEWGLGEPLYFTVSVTDTGIGMTADEIQKLFGRFRQANARTTIKYGGSGLGLFLSGRLAEKQSGEIGVASQPGAGSTFAFYVKSRRAGGQGVRTAALPPHPIRIRNRSISSSMLVPIVDFSKIHVLLVEDNVVNRKVVGKQLRKAGCVVYVANHGIEALEMIRESDVWFEKPKEPKHLDIILMDWQMPVMDGLTCSREIRKLQAENRIRRHVQIIATTANARDEQVRTAIASGIDCVVSKPFMVSDLLVKIRERLCLSAAAADSGSNRAGYSFWE</sequence>
<dbReference type="CDD" id="cd00082">
    <property type="entry name" value="HisKA"/>
    <property type="match status" value="1"/>
</dbReference>